<dbReference type="KEGG" id="jre:108988187"/>
<sequence length="807" mass="88088">MESWSSSTNWTVTGGSLANSLAFESSLSPIDDDDDPKITCNPTVFKSPLVLRPPSPDSGPCEITIDLMQKHEVRQVYVRSTARVYEMYYHSGLQCGNEYLCTVRCGIAARDEEVLTAEVEEVISPNLDGTNKGLGEADVKSGRNLTGGEDDWVEVRVPDTPMAEKKNSSLTSEADSVAGRNKQEFYEATAEITDASPCLSLTLRLLSLQSKDCVYVDEVYVFADPVASADSEDQEDRVENPAGSSLMAMLVPTLLQLSKTTKHSTGTMEKQKFPDYGSRSADPTNFASKIKQQEGKSSLTDHQEVKCQEVNGSSAGRHMLNPPQVPVSENKPNHPSHSHLERAMDQLVSRVGRIEDLCLRFEENMLKPISSIEVRLQRVEQQLEVLMKKSLNSELPSCSRICAPDFSCNESDSNSFYNSGSDYPNCGSFESDKKDFCPDVTPIPPYEACDSVNAAQLLPGLVVTAPEFSNCYDVEENFATDPLKNSLKDRPKQAFSIDDALASALARFVSSTSIPPPTYTQTLAVKAPEFSNEDDESDNKKASPGVQCEIDHPVSCYRTDGKECTKYSTSSNTCLEGEGNVIGSPNDDCPEETAGGADKDCRHSEGGEGDCQATGIDPIVEHEITRTDSNQISNDSVNLEVSNEKSNTSVPNSENVSDTTQEDDVASSELAAKSENTKCGSEFLQKVLDFSCAASVVDFKIPVLDVKFASQENSNTKAPLEALLTDMQELNVEVPCIKDTDDDSPISEQCNLISLEDGELSSHADNSHISVDMNYCDVVDVPLIIEGESLQDHRTFCSHEIFAESLI</sequence>
<evidence type="ECO:0000313" key="2">
    <source>
        <dbReference type="Proteomes" id="UP000235220"/>
    </source>
</evidence>
<dbReference type="PANTHER" id="PTHR37261:SF1">
    <property type="entry name" value="40S RIBOSOMAL PROTEIN S27"/>
    <property type="match status" value="1"/>
</dbReference>
<feature type="compositionally biased region" description="Basic and acidic residues" evidence="1">
    <location>
        <begin position="597"/>
        <end position="606"/>
    </location>
</feature>
<dbReference type="RefSeq" id="XP_018816888.1">
    <property type="nucleotide sequence ID" value="XM_018961343.2"/>
</dbReference>
<feature type="compositionally biased region" description="Polar residues" evidence="1">
    <location>
        <begin position="640"/>
        <end position="659"/>
    </location>
</feature>
<dbReference type="STRING" id="51240.A0A2I4EBW3"/>
<keyword evidence="2" id="KW-1185">Reference proteome</keyword>
<gene>
    <name evidence="3" type="primary">LOC108988187</name>
</gene>
<dbReference type="GeneID" id="108988187"/>
<accession>A0A2I4EBW3</accession>
<dbReference type="PANTHER" id="PTHR37261">
    <property type="entry name" value="40S RIBOSOMAL PROTEIN S27"/>
    <property type="match status" value="1"/>
</dbReference>
<feature type="region of interest" description="Disordered" evidence="1">
    <location>
        <begin position="260"/>
        <end position="284"/>
    </location>
</feature>
<feature type="region of interest" description="Disordered" evidence="1">
    <location>
        <begin position="640"/>
        <end position="669"/>
    </location>
</feature>
<dbReference type="OrthoDB" id="1939758at2759"/>
<feature type="region of interest" description="Disordered" evidence="1">
    <location>
        <begin position="310"/>
        <end position="338"/>
    </location>
</feature>
<evidence type="ECO:0000256" key="1">
    <source>
        <dbReference type="SAM" id="MobiDB-lite"/>
    </source>
</evidence>
<feature type="region of interest" description="Disordered" evidence="1">
    <location>
        <begin position="585"/>
        <end position="614"/>
    </location>
</feature>
<dbReference type="FunCoup" id="A0A2I4EBW3">
    <property type="interactions" value="1674"/>
</dbReference>
<reference evidence="3" key="1">
    <citation type="submission" date="2025-08" db="UniProtKB">
        <authorList>
            <consortium name="RefSeq"/>
        </authorList>
    </citation>
    <scope>IDENTIFICATION</scope>
    <source>
        <tissue evidence="3">Leaves</tissue>
    </source>
</reference>
<dbReference type="AlphaFoldDB" id="A0A2I4EBW3"/>
<proteinExistence type="predicted"/>
<organism evidence="2 3">
    <name type="scientific">Juglans regia</name>
    <name type="common">English walnut</name>
    <dbReference type="NCBI Taxonomy" id="51240"/>
    <lineage>
        <taxon>Eukaryota</taxon>
        <taxon>Viridiplantae</taxon>
        <taxon>Streptophyta</taxon>
        <taxon>Embryophyta</taxon>
        <taxon>Tracheophyta</taxon>
        <taxon>Spermatophyta</taxon>
        <taxon>Magnoliopsida</taxon>
        <taxon>eudicotyledons</taxon>
        <taxon>Gunneridae</taxon>
        <taxon>Pentapetalae</taxon>
        <taxon>rosids</taxon>
        <taxon>fabids</taxon>
        <taxon>Fagales</taxon>
        <taxon>Juglandaceae</taxon>
        <taxon>Juglans</taxon>
    </lineage>
</organism>
<evidence type="ECO:0000313" key="3">
    <source>
        <dbReference type="RefSeq" id="XP_018816888.1"/>
    </source>
</evidence>
<name>A0A2I4EBW3_JUGRE</name>
<dbReference type="Gramene" id="Jr05_00290_p1">
    <property type="protein sequence ID" value="cds.Jr05_00290_p1"/>
    <property type="gene ID" value="Jr05_00290"/>
</dbReference>
<protein>
    <submittedName>
        <fullName evidence="3">Uncharacterized protein LOC108988187</fullName>
    </submittedName>
</protein>
<dbReference type="Proteomes" id="UP000235220">
    <property type="component" value="Chromosome 5"/>
</dbReference>